<evidence type="ECO:0000313" key="3">
    <source>
        <dbReference type="EMBL" id="MFA0789782.1"/>
    </source>
</evidence>
<accession>A0ABV4NJN9</accession>
<dbReference type="EMBL" id="JBGMEL010000003">
    <property type="protein sequence ID" value="MFA0789782.1"/>
    <property type="molecule type" value="Genomic_DNA"/>
</dbReference>
<dbReference type="Pfam" id="PF03571">
    <property type="entry name" value="Peptidase_M49"/>
    <property type="match status" value="1"/>
</dbReference>
<gene>
    <name evidence="3" type="ORF">ACCI51_04435</name>
</gene>
<keyword evidence="4" id="KW-1185">Reference proteome</keyword>
<protein>
    <submittedName>
        <fullName evidence="3">Zn-dependent hydrolase</fullName>
    </submittedName>
</protein>
<keyword evidence="2 3" id="KW-0378">Hydrolase</keyword>
<dbReference type="PANTHER" id="PTHR23422">
    <property type="entry name" value="DIPEPTIDYL PEPTIDASE III-RELATED"/>
    <property type="match status" value="1"/>
</dbReference>
<dbReference type="GO" id="GO:0016787">
    <property type="term" value="F:hydrolase activity"/>
    <property type="evidence" value="ECO:0007669"/>
    <property type="project" value="UniProtKB-KW"/>
</dbReference>
<comment type="caution">
    <text evidence="3">The sequence shown here is derived from an EMBL/GenBank/DDBJ whole genome shotgun (WGS) entry which is preliminary data.</text>
</comment>
<evidence type="ECO:0000256" key="1">
    <source>
        <dbReference type="ARBA" id="ARBA00022723"/>
    </source>
</evidence>
<name>A0ABV4NJN9_9GAMM</name>
<proteinExistence type="predicted"/>
<keyword evidence="1" id="KW-0479">Metal-binding</keyword>
<dbReference type="RefSeq" id="WP_371842739.1">
    <property type="nucleotide sequence ID" value="NZ_JBGMEL010000003.1"/>
</dbReference>
<evidence type="ECO:0000313" key="4">
    <source>
        <dbReference type="Proteomes" id="UP001569414"/>
    </source>
</evidence>
<dbReference type="InterPro" id="IPR039461">
    <property type="entry name" value="Peptidase_M49"/>
</dbReference>
<dbReference type="Proteomes" id="UP001569414">
    <property type="component" value="Unassembled WGS sequence"/>
</dbReference>
<sequence>MTIPFHTTKIAAALLALALVGGCSKDKQAEEISNDEAEAQIVESETVAPPAGQTIENANKRFDIYVPVELTADMSDLTENQRKMIGLLIDASQIMDRLFWLQSYGPAEVLLPDIEDNRARKFADINYGPWDRLNDNKPFITGYGPKPLGANFYPADMTREEFENWDQPGKDGLYSLVRRNDAGKLELIPYSKAYNADLKKAADILRQAAALAENKEFANYLTMRADALLTDDFRPSDMAWMDMKENAIDVVIGPIENYEDQMFAYRTAYESYVLLKDKEWSEKLAKFAALLPELQKGLPVEDKYKSEEPGTDSDLNAYDVLYYAGHSNAGSKTIAINLPNDEEVQLAKGTRRLQLKNAMRAKFDKILVPISEVLITPAQRKHITFPAFFANTMFHEVAHGLGIKKTVTGGDNVRQVLKETSSSLEEGKADILGLYMVTRLHEKGELDEGALMDNYVTFLAGIFRSVRFGAASAHGKANMMRFNFFKEQGAFSRDPESGQYSVDFEKMQQAMTNLSRLILTIQGDGNYEQAKTLLAEKGVIGPELQGDLDRLAEANIPVDVTFIQGKEVLGLK</sequence>
<organism evidence="3 4">
    <name type="scientific">Microbulbifer echini</name>
    <dbReference type="NCBI Taxonomy" id="1529067"/>
    <lineage>
        <taxon>Bacteria</taxon>
        <taxon>Pseudomonadati</taxon>
        <taxon>Pseudomonadota</taxon>
        <taxon>Gammaproteobacteria</taxon>
        <taxon>Cellvibrionales</taxon>
        <taxon>Microbulbiferaceae</taxon>
        <taxon>Microbulbifer</taxon>
    </lineage>
</organism>
<dbReference type="PANTHER" id="PTHR23422:SF9">
    <property type="entry name" value="ZN-DEPENDENT HYDROLASE"/>
    <property type="match status" value="1"/>
</dbReference>
<reference evidence="3 4" key="1">
    <citation type="submission" date="2024-08" db="EMBL/GenBank/DDBJ databases">
        <authorList>
            <person name="Ishaq N."/>
        </authorList>
    </citation>
    <scope>NUCLEOTIDE SEQUENCE [LARGE SCALE GENOMIC DNA]</scope>
    <source>
        <strain evidence="3 4">JCM 30400</strain>
    </source>
</reference>
<evidence type="ECO:0000256" key="2">
    <source>
        <dbReference type="ARBA" id="ARBA00022801"/>
    </source>
</evidence>
<dbReference type="Gene3D" id="3.30.540.30">
    <property type="match status" value="1"/>
</dbReference>